<dbReference type="EMBL" id="BA000040">
    <property type="protein sequence ID" value="BAC52483.1"/>
    <property type="molecule type" value="Genomic_DNA"/>
</dbReference>
<dbReference type="OrthoDB" id="8226920at2"/>
<evidence type="ECO:0000256" key="1">
    <source>
        <dbReference type="SAM" id="MobiDB-lite"/>
    </source>
</evidence>
<protein>
    <submittedName>
        <fullName evidence="2">Bll7218 protein</fullName>
    </submittedName>
</protein>
<name>Q89E69_BRADU</name>
<reference evidence="3" key="1">
    <citation type="journal article" date="2002" name="DNA Res.">
        <title>Complete genomic sequence of nitrogen-fixing symbiotic bacterium Bradyrhizobium japonicum USDA110.</title>
        <authorList>
            <person name="Kaneko T."/>
            <person name="Nakamura Y."/>
            <person name="Sato S."/>
            <person name="Minamisawa K."/>
            <person name="Uchiumi T."/>
            <person name="Sasamoto S."/>
            <person name="Watanabe A."/>
            <person name="Idesawa K."/>
            <person name="Iriguchi M."/>
            <person name="Kawashima K."/>
            <person name="Kohara M."/>
            <person name="Matsumoto M."/>
            <person name="Shimpo S."/>
            <person name="Tsuruoka H."/>
            <person name="Wada T."/>
            <person name="Yamada M."/>
            <person name="Tabata S."/>
        </authorList>
    </citation>
    <scope>NUCLEOTIDE SEQUENCE [LARGE SCALE GENOMIC DNA]</scope>
    <source>
        <strain evidence="3">JCM 10833 / BCRC 13528 / IAM 13628 / NBRC 14792 / USDA 110</strain>
    </source>
</reference>
<dbReference type="EnsemblBacteria" id="BAC52483">
    <property type="protein sequence ID" value="BAC52483"/>
    <property type="gene ID" value="BAC52483"/>
</dbReference>
<dbReference type="Proteomes" id="UP000002526">
    <property type="component" value="Chromosome"/>
</dbReference>
<evidence type="ECO:0000313" key="3">
    <source>
        <dbReference type="Proteomes" id="UP000002526"/>
    </source>
</evidence>
<sequence length="185" mass="20814">MADSVKKRRARMSANSLADIIAWPGDKSDLFREIGRFVYEYSQLEFDLRNIFRKKVGIDFEHDDIMTAGFDFAKLCAALVAVSAIEEDGDADPVFKKLMGKCHDVNAVRIAVVHGRWSSTFGGDRAIHIARGSMKQQRMFEYEGDLDEHSDGIVKLRADIAGAVRAGDERRGPPKKKRILRKNKA</sequence>
<dbReference type="RefSeq" id="WP_011089953.1">
    <property type="nucleotide sequence ID" value="NC_004463.1"/>
</dbReference>
<dbReference type="AlphaFoldDB" id="Q89E69"/>
<dbReference type="InParanoid" id="Q89E69"/>
<dbReference type="HOGENOM" id="CLU_1495104_0_0_5"/>
<accession>Q89E69</accession>
<proteinExistence type="predicted"/>
<dbReference type="GeneID" id="46494178"/>
<keyword evidence="3" id="KW-1185">Reference proteome</keyword>
<feature type="compositionally biased region" description="Basic residues" evidence="1">
    <location>
        <begin position="173"/>
        <end position="185"/>
    </location>
</feature>
<gene>
    <name evidence="2" type="ordered locus">bll7218</name>
</gene>
<feature type="region of interest" description="Disordered" evidence="1">
    <location>
        <begin position="165"/>
        <end position="185"/>
    </location>
</feature>
<dbReference type="STRING" id="224911.AAV28_33740"/>
<evidence type="ECO:0000313" key="2">
    <source>
        <dbReference type="EMBL" id="BAC52483.1"/>
    </source>
</evidence>
<organism evidence="2 3">
    <name type="scientific">Bradyrhizobium diazoefficiens (strain JCM 10833 / BCRC 13528 / IAM 13628 / NBRC 14792 / USDA 110)</name>
    <dbReference type="NCBI Taxonomy" id="224911"/>
    <lineage>
        <taxon>Bacteria</taxon>
        <taxon>Pseudomonadati</taxon>
        <taxon>Pseudomonadota</taxon>
        <taxon>Alphaproteobacteria</taxon>
        <taxon>Hyphomicrobiales</taxon>
        <taxon>Nitrobacteraceae</taxon>
        <taxon>Bradyrhizobium</taxon>
    </lineage>
</organism>
<dbReference type="KEGG" id="bja:bll7218"/>
<dbReference type="eggNOG" id="ENOG5031A5U">
    <property type="taxonomic scope" value="Bacteria"/>
</dbReference>
<dbReference type="PATRIC" id="fig|224911.5.peg.7408"/>